<keyword evidence="3" id="KW-0032">Aminotransferase</keyword>
<dbReference type="PROSITE" id="PS00105">
    <property type="entry name" value="AA_TRANSFER_CLASS_1"/>
    <property type="match status" value="1"/>
</dbReference>
<feature type="domain" description="Aminotransferase class I/classII large" evidence="6">
    <location>
        <begin position="16"/>
        <end position="367"/>
    </location>
</feature>
<evidence type="ECO:0000256" key="1">
    <source>
        <dbReference type="ARBA" id="ARBA00001933"/>
    </source>
</evidence>
<proteinExistence type="inferred from homology"/>
<dbReference type="InterPro" id="IPR004839">
    <property type="entry name" value="Aminotransferase_I/II_large"/>
</dbReference>
<keyword evidence="4" id="KW-0808">Transferase</keyword>
<evidence type="ECO:0000256" key="4">
    <source>
        <dbReference type="ARBA" id="ARBA00022679"/>
    </source>
</evidence>
<dbReference type="Gene3D" id="3.40.640.10">
    <property type="entry name" value="Type I PLP-dependent aspartate aminotransferase-like (Major domain)"/>
    <property type="match status" value="1"/>
</dbReference>
<evidence type="ECO:0000256" key="3">
    <source>
        <dbReference type="ARBA" id="ARBA00022576"/>
    </source>
</evidence>
<gene>
    <name evidence="7" type="ORF">METZ01_LOCUS117569</name>
</gene>
<protein>
    <recommendedName>
        <fullName evidence="6">Aminotransferase class I/classII large domain-containing protein</fullName>
    </recommendedName>
</protein>
<dbReference type="Pfam" id="PF00155">
    <property type="entry name" value="Aminotran_1_2"/>
    <property type="match status" value="1"/>
</dbReference>
<dbReference type="InterPro" id="IPR050596">
    <property type="entry name" value="AspAT/PAT-like"/>
</dbReference>
<evidence type="ECO:0000256" key="2">
    <source>
        <dbReference type="ARBA" id="ARBA00007441"/>
    </source>
</evidence>
<comment type="similarity">
    <text evidence="2">Belongs to the class-I pyridoxal-phosphate-dependent aminotransferase family.</text>
</comment>
<dbReference type="EMBL" id="UINC01015352">
    <property type="protein sequence ID" value="SVA64715.1"/>
    <property type="molecule type" value="Genomic_DNA"/>
</dbReference>
<dbReference type="InterPro" id="IPR015421">
    <property type="entry name" value="PyrdxlP-dep_Trfase_major"/>
</dbReference>
<accession>A0A381XIX8</accession>
<evidence type="ECO:0000256" key="5">
    <source>
        <dbReference type="ARBA" id="ARBA00022898"/>
    </source>
</evidence>
<dbReference type="PANTHER" id="PTHR46383:SF2">
    <property type="entry name" value="AMINOTRANSFERASE"/>
    <property type="match status" value="1"/>
</dbReference>
<dbReference type="GO" id="GO:0006520">
    <property type="term" value="P:amino acid metabolic process"/>
    <property type="evidence" value="ECO:0007669"/>
    <property type="project" value="InterPro"/>
</dbReference>
<dbReference type="InterPro" id="IPR004838">
    <property type="entry name" value="NHTrfase_class1_PyrdxlP-BS"/>
</dbReference>
<reference evidence="7" key="1">
    <citation type="submission" date="2018-05" db="EMBL/GenBank/DDBJ databases">
        <authorList>
            <person name="Lanie J.A."/>
            <person name="Ng W.-L."/>
            <person name="Kazmierczak K.M."/>
            <person name="Andrzejewski T.M."/>
            <person name="Davidsen T.M."/>
            <person name="Wayne K.J."/>
            <person name="Tettelin H."/>
            <person name="Glass J.I."/>
            <person name="Rusch D."/>
            <person name="Podicherti R."/>
            <person name="Tsui H.-C.T."/>
            <person name="Winkler M.E."/>
        </authorList>
    </citation>
    <scope>NUCLEOTIDE SEQUENCE</scope>
</reference>
<sequence>MEVLKRARELEREGRRVIHFEVGEPDFPTASVIVEAGKRALDDGHTGYTEALGIPELRNAIADDYRSRFGINIESSRIAVTSGASGALNLLFSVLLNPGDQVLMSDPGYPCNEAFIRLVGGEPIRMPVDQRTGYQPTVELVKEDWTADTVGVILATPSNPTGAMIQTAQLEAINDFVVERQGFVMVDEIYQGLVYEPDMDEVATSSLAIDPGLIVVNSFSKYFGMTGWRLGWCVVPDLLIEALERAAQNLYIAPSIVAQYAALAAYSREGFGVSEERRLRFQRRRDLMYEGLLDAGLEVPLKARGACYLYANVSSFGIDAETFCARLIEEYQVAVTPGTDFGSYRAQDHVRFAYTANEQDIRRGVEQVGHAVRRFQNEV</sequence>
<keyword evidence="5" id="KW-0663">Pyridoxal phosphate</keyword>
<evidence type="ECO:0000259" key="6">
    <source>
        <dbReference type="Pfam" id="PF00155"/>
    </source>
</evidence>
<evidence type="ECO:0000313" key="7">
    <source>
        <dbReference type="EMBL" id="SVA64715.1"/>
    </source>
</evidence>
<dbReference type="GO" id="GO:0008483">
    <property type="term" value="F:transaminase activity"/>
    <property type="evidence" value="ECO:0007669"/>
    <property type="project" value="UniProtKB-KW"/>
</dbReference>
<dbReference type="CDD" id="cd00609">
    <property type="entry name" value="AAT_like"/>
    <property type="match status" value="1"/>
</dbReference>
<dbReference type="AlphaFoldDB" id="A0A381XIX8"/>
<dbReference type="PANTHER" id="PTHR46383">
    <property type="entry name" value="ASPARTATE AMINOTRANSFERASE"/>
    <property type="match status" value="1"/>
</dbReference>
<dbReference type="InterPro" id="IPR015424">
    <property type="entry name" value="PyrdxlP-dep_Trfase"/>
</dbReference>
<comment type="cofactor">
    <cofactor evidence="1">
        <name>pyridoxal 5'-phosphate</name>
        <dbReference type="ChEBI" id="CHEBI:597326"/>
    </cofactor>
</comment>
<organism evidence="7">
    <name type="scientific">marine metagenome</name>
    <dbReference type="NCBI Taxonomy" id="408172"/>
    <lineage>
        <taxon>unclassified sequences</taxon>
        <taxon>metagenomes</taxon>
        <taxon>ecological metagenomes</taxon>
    </lineage>
</organism>
<dbReference type="GO" id="GO:0030170">
    <property type="term" value="F:pyridoxal phosphate binding"/>
    <property type="evidence" value="ECO:0007669"/>
    <property type="project" value="InterPro"/>
</dbReference>
<dbReference type="SUPFAM" id="SSF53383">
    <property type="entry name" value="PLP-dependent transferases"/>
    <property type="match status" value="1"/>
</dbReference>
<name>A0A381XIX8_9ZZZZ</name>